<dbReference type="EMBL" id="CP003261">
    <property type="protein sequence ID" value="AGK98542.1"/>
    <property type="molecule type" value="Genomic_DNA"/>
</dbReference>
<dbReference type="HOGENOM" id="CLU_2896156_0_0_9"/>
<dbReference type="KEGG" id="cpas:Clopa_3768"/>
<sequence>MKIAIWYLFVVLDFTFLIISILSHNIYFTIFCFIIALILNKFKKDIPLPKQFESLNIIHKNK</sequence>
<evidence type="ECO:0000256" key="1">
    <source>
        <dbReference type="SAM" id="Phobius"/>
    </source>
</evidence>
<proteinExistence type="predicted"/>
<dbReference type="AlphaFoldDB" id="R4K5V9"/>
<accession>R4K5V9</accession>
<organism evidence="2 3">
    <name type="scientific">Clostridium pasteurianum BC1</name>
    <dbReference type="NCBI Taxonomy" id="86416"/>
    <lineage>
        <taxon>Bacteria</taxon>
        <taxon>Bacillati</taxon>
        <taxon>Bacillota</taxon>
        <taxon>Clostridia</taxon>
        <taxon>Eubacteriales</taxon>
        <taxon>Clostridiaceae</taxon>
        <taxon>Clostridium</taxon>
    </lineage>
</organism>
<keyword evidence="3" id="KW-1185">Reference proteome</keyword>
<gene>
    <name evidence="2" type="ORF">Clopa_3768</name>
</gene>
<keyword evidence="1" id="KW-0812">Transmembrane</keyword>
<reference evidence="2 3" key="1">
    <citation type="submission" date="2012-01" db="EMBL/GenBank/DDBJ databases">
        <title>Complete sequence of chromosome of Clostridium pasteurianum BC1.</title>
        <authorList>
            <consortium name="US DOE Joint Genome Institute"/>
            <person name="Lucas S."/>
            <person name="Han J."/>
            <person name="Lapidus A."/>
            <person name="Cheng J.-F."/>
            <person name="Goodwin L."/>
            <person name="Pitluck S."/>
            <person name="Peters L."/>
            <person name="Mikhailova N."/>
            <person name="Teshima H."/>
            <person name="Detter J.C."/>
            <person name="Han C."/>
            <person name="Tapia R."/>
            <person name="Land M."/>
            <person name="Hauser L."/>
            <person name="Kyrpides N."/>
            <person name="Ivanova N."/>
            <person name="Pagani I."/>
            <person name="Dunn J."/>
            <person name="Taghavi S."/>
            <person name="Francis A."/>
            <person name="van der Lelie D."/>
            <person name="Woyke T."/>
        </authorList>
    </citation>
    <scope>NUCLEOTIDE SEQUENCE [LARGE SCALE GENOMIC DNA]</scope>
    <source>
        <strain evidence="2 3">BC1</strain>
    </source>
</reference>
<keyword evidence="1" id="KW-0472">Membrane</keyword>
<name>R4K5V9_CLOPA</name>
<evidence type="ECO:0000313" key="2">
    <source>
        <dbReference type="EMBL" id="AGK98542.1"/>
    </source>
</evidence>
<protein>
    <submittedName>
        <fullName evidence="2">Uncharacterized protein</fullName>
    </submittedName>
</protein>
<keyword evidence="1" id="KW-1133">Transmembrane helix</keyword>
<feature type="transmembrane region" description="Helical" evidence="1">
    <location>
        <begin position="6"/>
        <end position="39"/>
    </location>
</feature>
<dbReference type="Proteomes" id="UP000013523">
    <property type="component" value="Chromosome"/>
</dbReference>
<evidence type="ECO:0000313" key="3">
    <source>
        <dbReference type="Proteomes" id="UP000013523"/>
    </source>
</evidence>